<proteinExistence type="predicted"/>
<protein>
    <submittedName>
        <fullName evidence="2">Uncharacterized protein</fullName>
    </submittedName>
</protein>
<comment type="caution">
    <text evidence="2">The sequence shown here is derived from an EMBL/GenBank/DDBJ whole genome shotgun (WGS) entry which is preliminary data.</text>
</comment>
<gene>
    <name evidence="2" type="ORF">CCMP2556_LOCUS51842</name>
</gene>
<feature type="region of interest" description="Disordered" evidence="1">
    <location>
        <begin position="158"/>
        <end position="185"/>
    </location>
</feature>
<dbReference type="Proteomes" id="UP001642484">
    <property type="component" value="Unassembled WGS sequence"/>
</dbReference>
<evidence type="ECO:0000313" key="3">
    <source>
        <dbReference type="Proteomes" id="UP001642484"/>
    </source>
</evidence>
<keyword evidence="3" id="KW-1185">Reference proteome</keyword>
<accession>A0ABP0SH70</accession>
<evidence type="ECO:0000256" key="1">
    <source>
        <dbReference type="SAM" id="MobiDB-lite"/>
    </source>
</evidence>
<reference evidence="2 3" key="1">
    <citation type="submission" date="2024-02" db="EMBL/GenBank/DDBJ databases">
        <authorList>
            <person name="Chen Y."/>
            <person name="Shah S."/>
            <person name="Dougan E. K."/>
            <person name="Thang M."/>
            <person name="Chan C."/>
        </authorList>
    </citation>
    <scope>NUCLEOTIDE SEQUENCE [LARGE SCALE GENOMIC DNA]</scope>
</reference>
<sequence>MSYSKGVLIYNFNEDRFGEDLQHGQRIVGGPKMSVSHTVHNWKTPATEKAEIPASGLERHVLFGHTGDMRDPHTNLQKSEFTTASQYFLQDPATIPGVGTLTADGYTADGLTVGAQAGAAGNMPNHFVAKMRAGWGDMRQSHALPPNERFLSETKKAFATQPGSHDRPARVSEPPCSRCHPHSWSRRSKAARHPLIVFLGTTKSSRAITTR</sequence>
<dbReference type="EMBL" id="CAXAMN010027584">
    <property type="protein sequence ID" value="CAK9111711.1"/>
    <property type="molecule type" value="Genomic_DNA"/>
</dbReference>
<name>A0ABP0SH70_9DINO</name>
<organism evidence="2 3">
    <name type="scientific">Durusdinium trenchii</name>
    <dbReference type="NCBI Taxonomy" id="1381693"/>
    <lineage>
        <taxon>Eukaryota</taxon>
        <taxon>Sar</taxon>
        <taxon>Alveolata</taxon>
        <taxon>Dinophyceae</taxon>
        <taxon>Suessiales</taxon>
        <taxon>Symbiodiniaceae</taxon>
        <taxon>Durusdinium</taxon>
    </lineage>
</organism>
<evidence type="ECO:0000313" key="2">
    <source>
        <dbReference type="EMBL" id="CAK9111711.1"/>
    </source>
</evidence>